<dbReference type="STRING" id="1188229.GlitD10_2373"/>
<reference evidence="1 2" key="1">
    <citation type="submission" date="2016-10" db="EMBL/GenBank/DDBJ databases">
        <title>Description of Gloeomargarita lithophora gen. nov., sp. nov., a thylakoid-bearing basal-branching cyanobacterium with intracellular carbonates, and proposal for Gloeomargaritales ord. nov.</title>
        <authorList>
            <person name="Moreira D."/>
            <person name="Tavera R."/>
            <person name="Benzerara K."/>
            <person name="Skouri-Panet F."/>
            <person name="Couradeau E."/>
            <person name="Gerard E."/>
            <person name="Loussert C."/>
            <person name="Novelo E."/>
            <person name="Zivanovic Y."/>
            <person name="Lopez-Garcia P."/>
        </authorList>
    </citation>
    <scope>NUCLEOTIDE SEQUENCE [LARGE SCALE GENOMIC DNA]</scope>
    <source>
        <strain evidence="1 2">D10</strain>
    </source>
</reference>
<dbReference type="InterPro" id="IPR011051">
    <property type="entry name" value="RmlC_Cupin_sf"/>
</dbReference>
<accession>A0A1J0AFM7</accession>
<dbReference type="Gene3D" id="2.60.120.10">
    <property type="entry name" value="Jelly Rolls"/>
    <property type="match status" value="1"/>
</dbReference>
<dbReference type="InterPro" id="IPR014710">
    <property type="entry name" value="RmlC-like_jellyroll"/>
</dbReference>
<evidence type="ECO:0000313" key="2">
    <source>
        <dbReference type="Proteomes" id="UP000180235"/>
    </source>
</evidence>
<protein>
    <submittedName>
        <fullName evidence="1">Cupin region protein</fullName>
    </submittedName>
</protein>
<dbReference type="EMBL" id="CP017675">
    <property type="protein sequence ID" value="APB34707.1"/>
    <property type="molecule type" value="Genomic_DNA"/>
</dbReference>
<organism evidence="1 2">
    <name type="scientific">Gloeomargarita lithophora Alchichica-D10</name>
    <dbReference type="NCBI Taxonomy" id="1188229"/>
    <lineage>
        <taxon>Bacteria</taxon>
        <taxon>Bacillati</taxon>
        <taxon>Cyanobacteriota</taxon>
        <taxon>Cyanophyceae</taxon>
        <taxon>Gloeomargaritales</taxon>
        <taxon>Gloeomargaritaceae</taxon>
        <taxon>Gloeomargarita</taxon>
    </lineage>
</organism>
<dbReference type="KEGG" id="glt:GlitD10_2373"/>
<name>A0A1J0AFM7_9CYAN</name>
<dbReference type="CDD" id="cd10548">
    <property type="entry name" value="cupin_CDO"/>
    <property type="match status" value="1"/>
</dbReference>
<dbReference type="AlphaFoldDB" id="A0A1J0AFM7"/>
<gene>
    <name evidence="1" type="ORF">GlitD10_2373</name>
</gene>
<keyword evidence="2" id="KW-1185">Reference proteome</keyword>
<dbReference type="SUPFAM" id="SSF51182">
    <property type="entry name" value="RmlC-like cupins"/>
    <property type="match status" value="1"/>
</dbReference>
<dbReference type="Proteomes" id="UP000180235">
    <property type="component" value="Chromosome"/>
</dbReference>
<dbReference type="OrthoDB" id="7059163at2"/>
<dbReference type="RefSeq" id="WP_071455107.1">
    <property type="nucleotide sequence ID" value="NZ_CP017675.1"/>
</dbReference>
<proteinExistence type="predicted"/>
<sequence>MHWLVDNHSNILPLATKPWRPYRGTYRLYRFLTDVEDILAATPDDQERLGLICPLLARLIQDSFWLELPDLTPDPETGWAIQTLYDEPEFPLTVQVVAWNPGSVSPIHNHGTWGVVAMLSGQERHPLWQRTAEHSERVINHAELTLGAGDMVAFLPSAIHSLHTLGSEPSMSLNVYGETDFRRRWEFDPVHHTATLF</sequence>
<evidence type="ECO:0000313" key="1">
    <source>
        <dbReference type="EMBL" id="APB34707.1"/>
    </source>
</evidence>